<reference evidence="3" key="1">
    <citation type="journal article" date="2019" name="Int. J. Syst. Evol. Microbiol.">
        <title>The Global Catalogue of Microorganisms (GCM) 10K type strain sequencing project: providing services to taxonomists for standard genome sequencing and annotation.</title>
        <authorList>
            <consortium name="The Broad Institute Genomics Platform"/>
            <consortium name="The Broad Institute Genome Sequencing Center for Infectious Disease"/>
            <person name="Wu L."/>
            <person name="Ma J."/>
        </authorList>
    </citation>
    <scope>NUCLEOTIDE SEQUENCE [LARGE SCALE GENOMIC DNA]</scope>
    <source>
        <strain evidence="3">JCM 4358</strain>
    </source>
</reference>
<evidence type="ECO:0000259" key="1">
    <source>
        <dbReference type="Pfam" id="PF13546"/>
    </source>
</evidence>
<keyword evidence="3" id="KW-1185">Reference proteome</keyword>
<accession>A0ABP5W0J8</accession>
<dbReference type="InterPro" id="IPR038721">
    <property type="entry name" value="IS701-like_DDE_dom"/>
</dbReference>
<proteinExistence type="predicted"/>
<dbReference type="Pfam" id="PF13546">
    <property type="entry name" value="DDE_5"/>
    <property type="match status" value="1"/>
</dbReference>
<sequence length="126" mass="14110">MQQLLGRARWDADAVRDDVREHVLEHLHDDGALLVDDETGDIKQGTHTVGAQRQYTGHRREDRKRASRCLPRLRGTARARGGGPGAVHTALLDVRPERCRAAGLDEDTVFWTRTPSSRPSRSRPPS</sequence>
<name>A0ABP5W0J8_9ACTN</name>
<comment type="caution">
    <text evidence="2">The sequence shown here is derived from an EMBL/GenBank/DDBJ whole genome shotgun (WGS) entry which is preliminary data.</text>
</comment>
<evidence type="ECO:0000313" key="3">
    <source>
        <dbReference type="Proteomes" id="UP001499986"/>
    </source>
</evidence>
<gene>
    <name evidence="2" type="ORF">GCM10010255_62310</name>
</gene>
<dbReference type="Proteomes" id="UP001499986">
    <property type="component" value="Unassembled WGS sequence"/>
</dbReference>
<dbReference type="EMBL" id="BAAASE010000009">
    <property type="protein sequence ID" value="GAA2415628.1"/>
    <property type="molecule type" value="Genomic_DNA"/>
</dbReference>
<feature type="domain" description="Transposase IS701-like DDE" evidence="1">
    <location>
        <begin position="1"/>
        <end position="57"/>
    </location>
</feature>
<protein>
    <recommendedName>
        <fullName evidence="1">Transposase IS701-like DDE domain-containing protein</fullName>
    </recommendedName>
</protein>
<organism evidence="2 3">
    <name type="scientific">Streptomyces coeruleofuscus</name>
    <dbReference type="NCBI Taxonomy" id="66879"/>
    <lineage>
        <taxon>Bacteria</taxon>
        <taxon>Bacillati</taxon>
        <taxon>Actinomycetota</taxon>
        <taxon>Actinomycetes</taxon>
        <taxon>Kitasatosporales</taxon>
        <taxon>Streptomycetaceae</taxon>
        <taxon>Streptomyces</taxon>
    </lineage>
</organism>
<evidence type="ECO:0000313" key="2">
    <source>
        <dbReference type="EMBL" id="GAA2415628.1"/>
    </source>
</evidence>